<dbReference type="InterPro" id="IPR018101">
    <property type="entry name" value="Transl_elong_Ts_CS"/>
</dbReference>
<feature type="compositionally biased region" description="Basic and acidic residues" evidence="6">
    <location>
        <begin position="1"/>
        <end position="13"/>
    </location>
</feature>
<evidence type="ECO:0000256" key="5">
    <source>
        <dbReference type="RuleBase" id="RU000642"/>
    </source>
</evidence>
<name>A0A812ME48_SYMPI</name>
<dbReference type="AlphaFoldDB" id="A0A812ME48"/>
<dbReference type="GO" id="GO:0070125">
    <property type="term" value="P:mitochondrial translational elongation"/>
    <property type="evidence" value="ECO:0007669"/>
    <property type="project" value="TreeGrafter"/>
</dbReference>
<comment type="function">
    <text evidence="4 5">Associates with the EF-Tu.GDP complex and induces the exchange of GDP to GTP. It remains bound to the aminoacyl-tRNA.EF-Tu.GTP complex up to the GTP hydrolysis stage on the ribosome.</text>
</comment>
<dbReference type="Proteomes" id="UP000649617">
    <property type="component" value="Unassembled WGS sequence"/>
</dbReference>
<feature type="domain" description="Translation elongation factor EFTs/EF1B dimerisation" evidence="7">
    <location>
        <begin position="70"/>
        <end position="167"/>
    </location>
</feature>
<protein>
    <recommendedName>
        <fullName evidence="5">Elongation factor Ts</fullName>
    </recommendedName>
</protein>
<dbReference type="PROSITE" id="PS01127">
    <property type="entry name" value="EF_TS_2"/>
    <property type="match status" value="1"/>
</dbReference>
<evidence type="ECO:0000256" key="4">
    <source>
        <dbReference type="ARBA" id="ARBA00025453"/>
    </source>
</evidence>
<dbReference type="NCBIfam" id="TIGR00116">
    <property type="entry name" value="tsf"/>
    <property type="match status" value="1"/>
</dbReference>
<evidence type="ECO:0000256" key="1">
    <source>
        <dbReference type="ARBA" id="ARBA00005532"/>
    </source>
</evidence>
<proteinExistence type="inferred from homology"/>
<organism evidence="8 9">
    <name type="scientific">Symbiodinium pilosum</name>
    <name type="common">Dinoflagellate</name>
    <dbReference type="NCBI Taxonomy" id="2952"/>
    <lineage>
        <taxon>Eukaryota</taxon>
        <taxon>Sar</taxon>
        <taxon>Alveolata</taxon>
        <taxon>Dinophyceae</taxon>
        <taxon>Suessiales</taxon>
        <taxon>Symbiodiniaceae</taxon>
        <taxon>Symbiodinium</taxon>
    </lineage>
</organism>
<dbReference type="CDD" id="cd14275">
    <property type="entry name" value="UBA_EF-Ts"/>
    <property type="match status" value="1"/>
</dbReference>
<evidence type="ECO:0000313" key="9">
    <source>
        <dbReference type="Proteomes" id="UP000649617"/>
    </source>
</evidence>
<evidence type="ECO:0000256" key="3">
    <source>
        <dbReference type="ARBA" id="ARBA00022917"/>
    </source>
</evidence>
<gene>
    <name evidence="8" type="primary">tsf</name>
    <name evidence="8" type="ORF">SPIL2461_LOCUS5588</name>
</gene>
<dbReference type="GO" id="GO:0005739">
    <property type="term" value="C:mitochondrion"/>
    <property type="evidence" value="ECO:0007669"/>
    <property type="project" value="GOC"/>
</dbReference>
<dbReference type="PANTHER" id="PTHR11741">
    <property type="entry name" value="ELONGATION FACTOR TS"/>
    <property type="match status" value="1"/>
</dbReference>
<keyword evidence="9" id="KW-1185">Reference proteome</keyword>
<evidence type="ECO:0000256" key="6">
    <source>
        <dbReference type="SAM" id="MobiDB-lite"/>
    </source>
</evidence>
<dbReference type="FunFam" id="1.10.8.10:FF:000001">
    <property type="entry name" value="Elongation factor Ts"/>
    <property type="match status" value="1"/>
</dbReference>
<dbReference type="OrthoDB" id="277235at2759"/>
<dbReference type="SUPFAM" id="SSF46934">
    <property type="entry name" value="UBA-like"/>
    <property type="match status" value="1"/>
</dbReference>
<accession>A0A812ME48</accession>
<comment type="caution">
    <text evidence="8">The sequence shown here is derived from an EMBL/GenBank/DDBJ whole genome shotgun (WGS) entry which is preliminary data.</text>
</comment>
<dbReference type="HAMAP" id="MF_00050">
    <property type="entry name" value="EF_Ts"/>
    <property type="match status" value="1"/>
</dbReference>
<feature type="region of interest" description="Disordered" evidence="6">
    <location>
        <begin position="1"/>
        <end position="24"/>
    </location>
</feature>
<dbReference type="Gene3D" id="1.10.8.10">
    <property type="entry name" value="DNA helicase RuvA subunit, C-terminal domain"/>
    <property type="match status" value="1"/>
</dbReference>
<feature type="non-terminal residue" evidence="8">
    <location>
        <position position="168"/>
    </location>
</feature>
<evidence type="ECO:0000256" key="2">
    <source>
        <dbReference type="ARBA" id="ARBA00022768"/>
    </source>
</evidence>
<comment type="similarity">
    <text evidence="1 5">Belongs to the EF-Ts family.</text>
</comment>
<dbReference type="InterPro" id="IPR001816">
    <property type="entry name" value="Transl_elong_EFTs/EF1B"/>
</dbReference>
<dbReference type="EMBL" id="CAJNIZ010007987">
    <property type="protein sequence ID" value="CAE7263149.1"/>
    <property type="molecule type" value="Genomic_DNA"/>
</dbReference>
<dbReference type="GO" id="GO:0003746">
    <property type="term" value="F:translation elongation factor activity"/>
    <property type="evidence" value="ECO:0007669"/>
    <property type="project" value="UniProtKB-KW"/>
</dbReference>
<evidence type="ECO:0000259" key="7">
    <source>
        <dbReference type="Pfam" id="PF00889"/>
    </source>
</evidence>
<keyword evidence="3 5" id="KW-0648">Protein biosynthesis</keyword>
<evidence type="ECO:0000313" key="8">
    <source>
        <dbReference type="EMBL" id="CAE7263149.1"/>
    </source>
</evidence>
<dbReference type="Pfam" id="PF00889">
    <property type="entry name" value="EF_TS"/>
    <property type="match status" value="1"/>
</dbReference>
<dbReference type="FunFam" id="1.10.286.20:FF:000001">
    <property type="entry name" value="Elongation factor Ts"/>
    <property type="match status" value="1"/>
</dbReference>
<dbReference type="InterPro" id="IPR036402">
    <property type="entry name" value="EF-Ts_dimer_sf"/>
</dbReference>
<reference evidence="8" key="1">
    <citation type="submission" date="2021-02" db="EMBL/GenBank/DDBJ databases">
        <authorList>
            <person name="Dougan E. K."/>
            <person name="Rhodes N."/>
            <person name="Thang M."/>
            <person name="Chan C."/>
        </authorList>
    </citation>
    <scope>NUCLEOTIDE SEQUENCE</scope>
</reference>
<dbReference type="InterPro" id="IPR009060">
    <property type="entry name" value="UBA-like_sf"/>
</dbReference>
<sequence length="168" mass="18375">APEPEPPKQEKAKSAGPSGKAVKELRERSRAGILDCKKALTECDGDMDKAMEWLKKKGMAKADKKAGNVAVEGCVASYVHFNNKIAVLVEVNSETDFVASNAIFKEFTADIAMQIAANSDVAYLTTDDVPAAEMEKEKQLEMAKDDLDGKPENIKEKIVVGRLKKKFE</sequence>
<dbReference type="PANTHER" id="PTHR11741:SF10">
    <property type="entry name" value="POLYPROTEIN OF EF-TS, CHLOROPLASTIC"/>
    <property type="match status" value="1"/>
</dbReference>
<dbReference type="InterPro" id="IPR014039">
    <property type="entry name" value="Transl_elong_EFTs/EF1B_dimer"/>
</dbReference>
<dbReference type="Gene3D" id="3.30.479.20">
    <property type="entry name" value="Elongation factor Ts, dimerisation domain"/>
    <property type="match status" value="1"/>
</dbReference>
<keyword evidence="2 5" id="KW-0251">Elongation factor</keyword>
<feature type="non-terminal residue" evidence="8">
    <location>
        <position position="1"/>
    </location>
</feature>
<dbReference type="SUPFAM" id="SSF54713">
    <property type="entry name" value="Elongation factor Ts (EF-Ts), dimerisation domain"/>
    <property type="match status" value="1"/>
</dbReference>